<protein>
    <recommendedName>
        <fullName evidence="4">PiggyBac transposable element-derived protein domain-containing protein</fullName>
    </recommendedName>
</protein>
<evidence type="ECO:0008006" key="4">
    <source>
        <dbReference type="Google" id="ProtNLM"/>
    </source>
</evidence>
<evidence type="ECO:0000256" key="1">
    <source>
        <dbReference type="SAM" id="Phobius"/>
    </source>
</evidence>
<sequence length="53" mass="6606">MLRSLYAMNRKSVKWWHRIFWGLLDIAFVNSYVAYQSMHGRMPLWQYRRKVTI</sequence>
<reference evidence="2" key="1">
    <citation type="submission" date="2021-10" db="EMBL/GenBank/DDBJ databases">
        <title>Tropical sea cucumber genome reveals ecological adaptation and Cuvierian tubules defense mechanism.</title>
        <authorList>
            <person name="Chen T."/>
        </authorList>
    </citation>
    <scope>NUCLEOTIDE SEQUENCE</scope>
    <source>
        <strain evidence="2">Nanhai2018</strain>
        <tissue evidence="2">Muscle</tissue>
    </source>
</reference>
<name>A0A9Q1C3A4_HOLLE</name>
<accession>A0A9Q1C3A4</accession>
<keyword evidence="1" id="KW-0472">Membrane</keyword>
<dbReference type="OrthoDB" id="7436666at2759"/>
<keyword evidence="3" id="KW-1185">Reference proteome</keyword>
<gene>
    <name evidence="2" type="ORF">HOLleu_18208</name>
</gene>
<feature type="transmembrane region" description="Helical" evidence="1">
    <location>
        <begin position="15"/>
        <end position="35"/>
    </location>
</feature>
<dbReference type="EMBL" id="JAIZAY010000008">
    <property type="protein sequence ID" value="KAJ8037400.1"/>
    <property type="molecule type" value="Genomic_DNA"/>
</dbReference>
<evidence type="ECO:0000313" key="3">
    <source>
        <dbReference type="Proteomes" id="UP001152320"/>
    </source>
</evidence>
<keyword evidence="1" id="KW-1133">Transmembrane helix</keyword>
<dbReference type="Proteomes" id="UP001152320">
    <property type="component" value="Chromosome 8"/>
</dbReference>
<evidence type="ECO:0000313" key="2">
    <source>
        <dbReference type="EMBL" id="KAJ8037400.1"/>
    </source>
</evidence>
<keyword evidence="1" id="KW-0812">Transmembrane</keyword>
<proteinExistence type="predicted"/>
<dbReference type="AlphaFoldDB" id="A0A9Q1C3A4"/>
<comment type="caution">
    <text evidence="2">The sequence shown here is derived from an EMBL/GenBank/DDBJ whole genome shotgun (WGS) entry which is preliminary data.</text>
</comment>
<organism evidence="2 3">
    <name type="scientific">Holothuria leucospilota</name>
    <name type="common">Black long sea cucumber</name>
    <name type="synonym">Mertensiothuria leucospilota</name>
    <dbReference type="NCBI Taxonomy" id="206669"/>
    <lineage>
        <taxon>Eukaryota</taxon>
        <taxon>Metazoa</taxon>
        <taxon>Echinodermata</taxon>
        <taxon>Eleutherozoa</taxon>
        <taxon>Echinozoa</taxon>
        <taxon>Holothuroidea</taxon>
        <taxon>Aspidochirotacea</taxon>
        <taxon>Aspidochirotida</taxon>
        <taxon>Holothuriidae</taxon>
        <taxon>Holothuria</taxon>
    </lineage>
</organism>